<dbReference type="GO" id="GO:0005886">
    <property type="term" value="C:plasma membrane"/>
    <property type="evidence" value="ECO:0007669"/>
    <property type="project" value="UniProtKB-SubCell"/>
</dbReference>
<comment type="subcellular location">
    <subcellularLocation>
        <location evidence="1 7">Cell membrane</location>
        <topology evidence="1 7">Multi-pass membrane protein</topology>
    </subcellularLocation>
</comment>
<dbReference type="AlphaFoldDB" id="A0A0F0L139"/>
<feature type="transmembrane region" description="Helical" evidence="7">
    <location>
        <begin position="65"/>
        <end position="88"/>
    </location>
</feature>
<dbReference type="SUPFAM" id="SSF161098">
    <property type="entry name" value="MetI-like"/>
    <property type="match status" value="1"/>
</dbReference>
<feature type="transmembrane region" description="Helical" evidence="7">
    <location>
        <begin position="100"/>
        <end position="125"/>
    </location>
</feature>
<dbReference type="Proteomes" id="UP000033725">
    <property type="component" value="Unassembled WGS sequence"/>
</dbReference>
<accession>A0A0F0L139</accession>
<dbReference type="OrthoDB" id="3614395at2"/>
<organism evidence="9 10">
    <name type="scientific">Microbacterium oxydans</name>
    <dbReference type="NCBI Taxonomy" id="82380"/>
    <lineage>
        <taxon>Bacteria</taxon>
        <taxon>Bacillati</taxon>
        <taxon>Actinomycetota</taxon>
        <taxon>Actinomycetes</taxon>
        <taxon>Micrococcales</taxon>
        <taxon>Microbacteriaceae</taxon>
        <taxon>Microbacterium</taxon>
    </lineage>
</organism>
<evidence type="ECO:0000313" key="10">
    <source>
        <dbReference type="Proteomes" id="UP000033725"/>
    </source>
</evidence>
<dbReference type="EMBL" id="JYIV01000008">
    <property type="protein sequence ID" value="KJL26842.1"/>
    <property type="molecule type" value="Genomic_DNA"/>
</dbReference>
<keyword evidence="3" id="KW-1003">Cell membrane</keyword>
<feature type="transmembrane region" description="Helical" evidence="7">
    <location>
        <begin position="153"/>
        <end position="180"/>
    </location>
</feature>
<evidence type="ECO:0000259" key="8">
    <source>
        <dbReference type="PROSITE" id="PS50928"/>
    </source>
</evidence>
<dbReference type="InterPro" id="IPR000515">
    <property type="entry name" value="MetI-like"/>
</dbReference>
<keyword evidence="6 7" id="KW-0472">Membrane</keyword>
<evidence type="ECO:0000256" key="4">
    <source>
        <dbReference type="ARBA" id="ARBA00022692"/>
    </source>
</evidence>
<gene>
    <name evidence="9" type="primary">lacF_2</name>
    <name evidence="9" type="ORF">RN51_00103</name>
</gene>
<evidence type="ECO:0000256" key="1">
    <source>
        <dbReference type="ARBA" id="ARBA00004651"/>
    </source>
</evidence>
<evidence type="ECO:0000256" key="2">
    <source>
        <dbReference type="ARBA" id="ARBA00022448"/>
    </source>
</evidence>
<dbReference type="PROSITE" id="PS50928">
    <property type="entry name" value="ABC_TM1"/>
    <property type="match status" value="1"/>
</dbReference>
<keyword evidence="5 7" id="KW-1133">Transmembrane helix</keyword>
<keyword evidence="2 7" id="KW-0813">Transport</keyword>
<comment type="caution">
    <text evidence="9">The sequence shown here is derived from an EMBL/GenBank/DDBJ whole genome shotgun (WGS) entry which is preliminary data.</text>
</comment>
<feature type="transmembrane region" description="Helical" evidence="7">
    <location>
        <begin position="201"/>
        <end position="223"/>
    </location>
</feature>
<dbReference type="GO" id="GO:0055085">
    <property type="term" value="P:transmembrane transport"/>
    <property type="evidence" value="ECO:0007669"/>
    <property type="project" value="InterPro"/>
</dbReference>
<evidence type="ECO:0000256" key="7">
    <source>
        <dbReference type="RuleBase" id="RU363032"/>
    </source>
</evidence>
<evidence type="ECO:0000256" key="3">
    <source>
        <dbReference type="ARBA" id="ARBA00022475"/>
    </source>
</evidence>
<protein>
    <submittedName>
        <fullName evidence="9">Lactose transport system permease protein LacF</fullName>
    </submittedName>
</protein>
<dbReference type="RefSeq" id="WP_045262096.1">
    <property type="nucleotide sequence ID" value="NZ_JYIV01000008.1"/>
</dbReference>
<feature type="domain" description="ABC transmembrane type-1" evidence="8">
    <location>
        <begin position="66"/>
        <end position="280"/>
    </location>
</feature>
<evidence type="ECO:0000256" key="5">
    <source>
        <dbReference type="ARBA" id="ARBA00022989"/>
    </source>
</evidence>
<sequence length="291" mass="31511">MITKRPLVALGFVLPAVAVYALLVLYPLGSGLWLSLTDSRGGPRADFVGLDQYARLLGDREVMRAIGTTLIYAVVVVFFQNLFGLLLARALYLRPRIRKVVSVLILMPTLVAPVMASFIFSSLYAPDGTLNQVLRSLGLDALTRIWLGSPDTALWAVALVNIWMFAGYSAAIFLAGYLALPADVLEAADLDGASGFRRFRTIEWPLLAPSLTVNVTLSLIGSLKVFEFPFVLTNGGPAGSTTTLTLLIYRKVFGGAGEFAYGITIAVLLLVIVLVLSNVATSVLRMREKRI</sequence>
<evidence type="ECO:0000256" key="6">
    <source>
        <dbReference type="ARBA" id="ARBA00023136"/>
    </source>
</evidence>
<keyword evidence="4 7" id="KW-0812">Transmembrane</keyword>
<feature type="transmembrane region" description="Helical" evidence="7">
    <location>
        <begin position="259"/>
        <end position="284"/>
    </location>
</feature>
<dbReference type="InterPro" id="IPR050809">
    <property type="entry name" value="UgpAE/MalFG_permease"/>
</dbReference>
<proteinExistence type="inferred from homology"/>
<dbReference type="Pfam" id="PF00528">
    <property type="entry name" value="BPD_transp_1"/>
    <property type="match status" value="1"/>
</dbReference>
<name>A0A0F0L139_9MICO</name>
<comment type="similarity">
    <text evidence="7">Belongs to the binding-protein-dependent transport system permease family.</text>
</comment>
<evidence type="ECO:0000313" key="9">
    <source>
        <dbReference type="EMBL" id="KJL26842.1"/>
    </source>
</evidence>
<dbReference type="CDD" id="cd06261">
    <property type="entry name" value="TM_PBP2"/>
    <property type="match status" value="1"/>
</dbReference>
<dbReference type="PANTHER" id="PTHR43227">
    <property type="entry name" value="BLL4140 PROTEIN"/>
    <property type="match status" value="1"/>
</dbReference>
<dbReference type="InterPro" id="IPR035906">
    <property type="entry name" value="MetI-like_sf"/>
</dbReference>
<dbReference type="PANTHER" id="PTHR43227:SF8">
    <property type="entry name" value="DIACETYLCHITOBIOSE UPTAKE SYSTEM PERMEASE PROTEIN DASB"/>
    <property type="match status" value="1"/>
</dbReference>
<reference evidence="9 10" key="1">
    <citation type="submission" date="2015-02" db="EMBL/GenBank/DDBJ databases">
        <title>Draft genome sequences of ten Microbacterium spp. with emphasis on heavy metal contaminated environments.</title>
        <authorList>
            <person name="Corretto E."/>
        </authorList>
    </citation>
    <scope>NUCLEOTIDE SEQUENCE [LARGE SCALE GENOMIC DNA]</scope>
    <source>
        <strain evidence="9 10">BEL163</strain>
    </source>
</reference>
<dbReference type="Gene3D" id="1.10.3720.10">
    <property type="entry name" value="MetI-like"/>
    <property type="match status" value="1"/>
</dbReference>
<dbReference type="PATRIC" id="fig|82380.10.peg.101"/>
<feature type="transmembrane region" description="Helical" evidence="7">
    <location>
        <begin position="7"/>
        <end position="28"/>
    </location>
</feature>